<keyword evidence="3" id="KW-1185">Reference proteome</keyword>
<dbReference type="RefSeq" id="XP_006675439.1">
    <property type="nucleotide sequence ID" value="XM_006675376.1"/>
</dbReference>
<protein>
    <submittedName>
        <fullName evidence="2">Uncharacterized protein</fullName>
    </submittedName>
</protein>
<accession>F4NRT4</accession>
<dbReference type="Proteomes" id="UP000007241">
    <property type="component" value="Unassembled WGS sequence"/>
</dbReference>
<dbReference type="EMBL" id="GL882879">
    <property type="protein sequence ID" value="EGF83370.1"/>
    <property type="molecule type" value="Genomic_DNA"/>
</dbReference>
<evidence type="ECO:0000313" key="3">
    <source>
        <dbReference type="Proteomes" id="UP000007241"/>
    </source>
</evidence>
<evidence type="ECO:0000313" key="2">
    <source>
        <dbReference type="EMBL" id="EGF83370.1"/>
    </source>
</evidence>
<dbReference type="InParanoid" id="F4NRT4"/>
<gene>
    <name evidence="2" type="ORF">BATDEDRAFT_22004</name>
</gene>
<reference evidence="2 3" key="1">
    <citation type="submission" date="2009-12" db="EMBL/GenBank/DDBJ databases">
        <title>The draft genome of Batrachochytrium dendrobatidis.</title>
        <authorList>
            <consortium name="US DOE Joint Genome Institute (JGI-PGF)"/>
            <person name="Kuo A."/>
            <person name="Salamov A."/>
            <person name="Schmutz J."/>
            <person name="Lucas S."/>
            <person name="Pitluck S."/>
            <person name="Rosenblum E."/>
            <person name="Stajich J."/>
            <person name="Eisen M."/>
            <person name="Grigoriev I.V."/>
        </authorList>
    </citation>
    <scope>NUCLEOTIDE SEQUENCE [LARGE SCALE GENOMIC DNA]</scope>
    <source>
        <strain evidence="3">JAM81 / FGSC 10211</strain>
    </source>
</reference>
<name>F4NRT4_BATDJ</name>
<dbReference type="GeneID" id="18237809"/>
<dbReference type="HOGENOM" id="CLU_1098321_0_0_1"/>
<organism evidence="2 3">
    <name type="scientific">Batrachochytrium dendrobatidis (strain JAM81 / FGSC 10211)</name>
    <name type="common">Frog chytrid fungus</name>
    <dbReference type="NCBI Taxonomy" id="684364"/>
    <lineage>
        <taxon>Eukaryota</taxon>
        <taxon>Fungi</taxon>
        <taxon>Fungi incertae sedis</taxon>
        <taxon>Chytridiomycota</taxon>
        <taxon>Chytridiomycota incertae sedis</taxon>
        <taxon>Chytridiomycetes</taxon>
        <taxon>Rhizophydiales</taxon>
        <taxon>Rhizophydiales incertae sedis</taxon>
        <taxon>Batrachochytrium</taxon>
    </lineage>
</organism>
<proteinExistence type="predicted"/>
<dbReference type="AlphaFoldDB" id="F4NRT4"/>
<sequence>MGAKNVEMDEDDMNMVSNKPNSTAVENGNLTLSTPLNSSNNESNSNVSFHCSETVCQPTISHQLMTHSDSSNDDVATNDRGTDSAVFLHCVDSILEQLTGDDIIDRLKRRIQSGALRAYMKMPEKDDIDCQEKPELFHDYYGIKINKDYFGIDVKHPNDILLTKVFQRAECHTSERVQKVKAGEPKILFEDGIYKPKMGVFEMLEANETKMTSQPFNKQQCREYTASLHRSILSNFGEIQDRAWYGMRLQTQE</sequence>
<feature type="region of interest" description="Disordered" evidence="1">
    <location>
        <begin position="1"/>
        <end position="45"/>
    </location>
</feature>
<feature type="compositionally biased region" description="Polar residues" evidence="1">
    <location>
        <begin position="15"/>
        <end position="28"/>
    </location>
</feature>
<feature type="compositionally biased region" description="Low complexity" evidence="1">
    <location>
        <begin position="29"/>
        <end position="45"/>
    </location>
</feature>
<evidence type="ECO:0000256" key="1">
    <source>
        <dbReference type="SAM" id="MobiDB-lite"/>
    </source>
</evidence>